<dbReference type="KEGG" id="mpul:BLA55_03505"/>
<dbReference type="EMBL" id="CP017813">
    <property type="protein sequence ID" value="APJ38700.1"/>
    <property type="molecule type" value="Genomic_DNA"/>
</dbReference>
<gene>
    <name evidence="1" type="ORF">BLA55_03505</name>
</gene>
<dbReference type="RefSeq" id="WP_073372704.1">
    <property type="nucleotide sequence ID" value="NZ_CP017813.1"/>
</dbReference>
<dbReference type="STRING" id="48003.BLA55_03505"/>
<proteinExistence type="predicted"/>
<name>A0A1L4FSW5_9BACT</name>
<dbReference type="Proteomes" id="UP000184322">
    <property type="component" value="Chromosome"/>
</dbReference>
<evidence type="ECO:0000313" key="2">
    <source>
        <dbReference type="Proteomes" id="UP000184322"/>
    </source>
</evidence>
<organism evidence="1 2">
    <name type="scientific">Mycoplasmopsis pullorum</name>
    <dbReference type="NCBI Taxonomy" id="48003"/>
    <lineage>
        <taxon>Bacteria</taxon>
        <taxon>Bacillati</taxon>
        <taxon>Mycoplasmatota</taxon>
        <taxon>Mycoplasmoidales</taxon>
        <taxon>Metamycoplasmataceae</taxon>
        <taxon>Mycoplasmopsis</taxon>
    </lineage>
</organism>
<dbReference type="AlphaFoldDB" id="A0A1L4FSW5"/>
<reference evidence="2" key="1">
    <citation type="submission" date="2016-10" db="EMBL/GenBank/DDBJ databases">
        <authorList>
            <person name="Beylefeld A."/>
            <person name="Abolnik C."/>
        </authorList>
    </citation>
    <scope>NUCLEOTIDE SEQUENCE [LARGE SCALE GENOMIC DNA]</scope>
    <source>
        <strain evidence="2">B359_6</strain>
    </source>
</reference>
<accession>A0A1L4FSW5</accession>
<evidence type="ECO:0000313" key="1">
    <source>
        <dbReference type="EMBL" id="APJ38700.1"/>
    </source>
</evidence>
<sequence>MKFEKQKAINLLDSWFDDSRVKKLTKKIVNSTTKFANWKSVRLFDAALTYFDYINVNLLKKRIKSLEQLFELMGEDISDMVDGLVNIYDDDLARDEARKITYFSKYHDEEFERLSSKYKNNTYKLLSSAEFYIISDFLERFNQEFEYEFTKEFKHLKG</sequence>
<protein>
    <submittedName>
        <fullName evidence="1">Uncharacterized protein</fullName>
    </submittedName>
</protein>
<keyword evidence="2" id="KW-1185">Reference proteome</keyword>